<dbReference type="GO" id="GO:0009279">
    <property type="term" value="C:cell outer membrane"/>
    <property type="evidence" value="ECO:0007669"/>
    <property type="project" value="UniProtKB-SubCell"/>
</dbReference>
<keyword evidence="6" id="KW-0998">Cell outer membrane</keyword>
<keyword evidence="4" id="KW-0812">Transmembrane</keyword>
<dbReference type="EMBL" id="UOGF01000101">
    <property type="protein sequence ID" value="VAX33120.1"/>
    <property type="molecule type" value="Genomic_DNA"/>
</dbReference>
<dbReference type="Gene3D" id="1.20.1600.10">
    <property type="entry name" value="Outer membrane efflux proteins (OEP)"/>
    <property type="match status" value="1"/>
</dbReference>
<dbReference type="InterPro" id="IPR003423">
    <property type="entry name" value="OMP_efflux"/>
</dbReference>
<sequence length="433" mass="48742">MLRLIFYSILLTIFTPTQAPAEQGTQHKTKNLLQLQDAISEALVSNPGLARMGSKAKALAQKPSQAETLPDPNLSLNARNLPTDSFNLEQEPMTQIQIGIMQSFPFPGKLALKKETAQFQAQAAEKSVSETRLFLIRQVKTRWWSIFKNDRALEIIQQNKALLTQFVEIAQTKYKVGKGLQQDVLLAQLELSKLLDLEITLYAKRRKAEAALNGLLNRATNQSIRLPDTVSETLPPMPNEKRLLQDYKKDRPLLAAVKDRIFAARSRLSLAKKGFEPDFKLGAVYGYRDGQNPGRGDRSDFVSLLFSMNLPVYGKNKQSKAIDQRLDELTTARWSLSEQQKQIEAEISSALASYRQLSDQVSLFKTGIIPQAKQTVASMLSGYQVNKVDFLNLVRAQLTLYNFEIQYWKTLSEANMTLAQLAHVVGKEQINAK</sequence>
<evidence type="ECO:0000256" key="2">
    <source>
        <dbReference type="ARBA" id="ARBA00022448"/>
    </source>
</evidence>
<dbReference type="AlphaFoldDB" id="A0A3B1DE06"/>
<name>A0A3B1DE06_9ZZZZ</name>
<dbReference type="InterPro" id="IPR051906">
    <property type="entry name" value="TolC-like"/>
</dbReference>
<reference evidence="7" key="1">
    <citation type="submission" date="2018-06" db="EMBL/GenBank/DDBJ databases">
        <authorList>
            <person name="Zhirakovskaya E."/>
        </authorList>
    </citation>
    <scope>NUCLEOTIDE SEQUENCE</scope>
</reference>
<dbReference type="GO" id="GO:0015288">
    <property type="term" value="F:porin activity"/>
    <property type="evidence" value="ECO:0007669"/>
    <property type="project" value="TreeGrafter"/>
</dbReference>
<keyword evidence="3" id="KW-1134">Transmembrane beta strand</keyword>
<proteinExistence type="predicted"/>
<accession>A0A3B1DE06</accession>
<evidence type="ECO:0000256" key="5">
    <source>
        <dbReference type="ARBA" id="ARBA00023136"/>
    </source>
</evidence>
<dbReference type="GO" id="GO:0015562">
    <property type="term" value="F:efflux transmembrane transporter activity"/>
    <property type="evidence" value="ECO:0007669"/>
    <property type="project" value="InterPro"/>
</dbReference>
<dbReference type="PANTHER" id="PTHR30026:SF20">
    <property type="entry name" value="OUTER MEMBRANE PROTEIN TOLC"/>
    <property type="match status" value="1"/>
</dbReference>
<dbReference type="PANTHER" id="PTHR30026">
    <property type="entry name" value="OUTER MEMBRANE PROTEIN TOLC"/>
    <property type="match status" value="1"/>
</dbReference>
<evidence type="ECO:0000256" key="1">
    <source>
        <dbReference type="ARBA" id="ARBA00004442"/>
    </source>
</evidence>
<evidence type="ECO:0000256" key="4">
    <source>
        <dbReference type="ARBA" id="ARBA00022692"/>
    </source>
</evidence>
<dbReference type="SUPFAM" id="SSF56954">
    <property type="entry name" value="Outer membrane efflux proteins (OEP)"/>
    <property type="match status" value="1"/>
</dbReference>
<dbReference type="Pfam" id="PF02321">
    <property type="entry name" value="OEP"/>
    <property type="match status" value="2"/>
</dbReference>
<evidence type="ECO:0000256" key="6">
    <source>
        <dbReference type="ARBA" id="ARBA00023237"/>
    </source>
</evidence>
<keyword evidence="2" id="KW-0813">Transport</keyword>
<gene>
    <name evidence="7" type="ORF">MNBD_NITROSPIRAE01-175</name>
</gene>
<comment type="subcellular location">
    <subcellularLocation>
        <location evidence="1">Cell outer membrane</location>
    </subcellularLocation>
</comment>
<evidence type="ECO:0000256" key="3">
    <source>
        <dbReference type="ARBA" id="ARBA00022452"/>
    </source>
</evidence>
<evidence type="ECO:0000313" key="7">
    <source>
        <dbReference type="EMBL" id="VAX33120.1"/>
    </source>
</evidence>
<dbReference type="GO" id="GO:1990281">
    <property type="term" value="C:efflux pump complex"/>
    <property type="evidence" value="ECO:0007669"/>
    <property type="project" value="TreeGrafter"/>
</dbReference>
<protein>
    <submittedName>
        <fullName evidence="7">Heavy metal RND efflux outer membrane protein, CzcC family</fullName>
    </submittedName>
</protein>
<organism evidence="7">
    <name type="scientific">hydrothermal vent metagenome</name>
    <dbReference type="NCBI Taxonomy" id="652676"/>
    <lineage>
        <taxon>unclassified sequences</taxon>
        <taxon>metagenomes</taxon>
        <taxon>ecological metagenomes</taxon>
    </lineage>
</organism>
<keyword evidence="5" id="KW-0472">Membrane</keyword>